<proteinExistence type="predicted"/>
<dbReference type="EMBL" id="CM042032">
    <property type="protein sequence ID" value="KAI3776471.1"/>
    <property type="molecule type" value="Genomic_DNA"/>
</dbReference>
<reference evidence="1 2" key="2">
    <citation type="journal article" date="2022" name="Mol. Ecol. Resour.">
        <title>The genomes of chicory, endive, great burdock and yacon provide insights into Asteraceae paleo-polyploidization history and plant inulin production.</title>
        <authorList>
            <person name="Fan W."/>
            <person name="Wang S."/>
            <person name="Wang H."/>
            <person name="Wang A."/>
            <person name="Jiang F."/>
            <person name="Liu H."/>
            <person name="Zhao H."/>
            <person name="Xu D."/>
            <person name="Zhang Y."/>
        </authorList>
    </citation>
    <scope>NUCLEOTIDE SEQUENCE [LARGE SCALE GENOMIC DNA]</scope>
    <source>
        <strain evidence="2">cv. Yunnan</strain>
        <tissue evidence="1">Leaves</tissue>
    </source>
</reference>
<sequence length="251" mass="28773">MERVTGIPWQVEVVIDGFLYWLATDRIITSDDGFMYYNLIISFDMISEEFREVNLPNSLAHQSDYKLSISKLRESLVVLERGEEATSVWMMEDGVPKSFTKLFTFNVNATFMVEIEEQKAFEAYIQARIAMDGGFRSCNIIISFDNTSEEFSQVNLPRSLTQLDLSMSKLRESLVVLERIGVLSNPTFAVWMMEDGAFTRLFTVNVNTPNASVKGFRKSGAPIVELVEPEYDHTLLIVYEPYSKHIDNLRD</sequence>
<comment type="caution">
    <text evidence="1">The sequence shown here is derived from an EMBL/GenBank/DDBJ whole genome shotgun (WGS) entry which is preliminary data.</text>
</comment>
<evidence type="ECO:0000313" key="1">
    <source>
        <dbReference type="EMBL" id="KAI3776471.1"/>
    </source>
</evidence>
<gene>
    <name evidence="1" type="ORF">L1987_46256</name>
</gene>
<name>A0ACB9G088_9ASTR</name>
<organism evidence="1 2">
    <name type="scientific">Smallanthus sonchifolius</name>
    <dbReference type="NCBI Taxonomy" id="185202"/>
    <lineage>
        <taxon>Eukaryota</taxon>
        <taxon>Viridiplantae</taxon>
        <taxon>Streptophyta</taxon>
        <taxon>Embryophyta</taxon>
        <taxon>Tracheophyta</taxon>
        <taxon>Spermatophyta</taxon>
        <taxon>Magnoliopsida</taxon>
        <taxon>eudicotyledons</taxon>
        <taxon>Gunneridae</taxon>
        <taxon>Pentapetalae</taxon>
        <taxon>asterids</taxon>
        <taxon>campanulids</taxon>
        <taxon>Asterales</taxon>
        <taxon>Asteraceae</taxon>
        <taxon>Asteroideae</taxon>
        <taxon>Heliantheae alliance</taxon>
        <taxon>Millerieae</taxon>
        <taxon>Smallanthus</taxon>
    </lineage>
</organism>
<dbReference type="Proteomes" id="UP001056120">
    <property type="component" value="Linkage Group LG15"/>
</dbReference>
<reference evidence="2" key="1">
    <citation type="journal article" date="2022" name="Mol. Ecol. Resour.">
        <title>The genomes of chicory, endive, great burdock and yacon provide insights into Asteraceae palaeo-polyploidization history and plant inulin production.</title>
        <authorList>
            <person name="Fan W."/>
            <person name="Wang S."/>
            <person name="Wang H."/>
            <person name="Wang A."/>
            <person name="Jiang F."/>
            <person name="Liu H."/>
            <person name="Zhao H."/>
            <person name="Xu D."/>
            <person name="Zhang Y."/>
        </authorList>
    </citation>
    <scope>NUCLEOTIDE SEQUENCE [LARGE SCALE GENOMIC DNA]</scope>
    <source>
        <strain evidence="2">cv. Yunnan</strain>
    </source>
</reference>
<keyword evidence="2" id="KW-1185">Reference proteome</keyword>
<accession>A0ACB9G088</accession>
<protein>
    <submittedName>
        <fullName evidence="1">Uncharacterized protein</fullName>
    </submittedName>
</protein>
<evidence type="ECO:0000313" key="2">
    <source>
        <dbReference type="Proteomes" id="UP001056120"/>
    </source>
</evidence>